<dbReference type="PANTHER" id="PTHR33594:SF1">
    <property type="entry name" value="HD_PDEASE DOMAIN-CONTAINING PROTEIN"/>
    <property type="match status" value="1"/>
</dbReference>
<evidence type="ECO:0000313" key="2">
    <source>
        <dbReference type="EMBL" id="TQR13318.1"/>
    </source>
</evidence>
<comment type="caution">
    <text evidence="2">The sequence shown here is derived from an EMBL/GenBank/DDBJ whole genome shotgun (WGS) entry which is preliminary data.</text>
</comment>
<gene>
    <name evidence="2" type="ORF">FG383_12355</name>
</gene>
<dbReference type="Pfam" id="PF01966">
    <property type="entry name" value="HD"/>
    <property type="match status" value="1"/>
</dbReference>
<proteinExistence type="predicted"/>
<dbReference type="SUPFAM" id="SSF109604">
    <property type="entry name" value="HD-domain/PDEase-like"/>
    <property type="match status" value="1"/>
</dbReference>
<dbReference type="SMART" id="SM00471">
    <property type="entry name" value="HDc"/>
    <property type="match status" value="1"/>
</dbReference>
<evidence type="ECO:0000313" key="3">
    <source>
        <dbReference type="Proteomes" id="UP000318937"/>
    </source>
</evidence>
<reference evidence="2 3" key="1">
    <citation type="submission" date="2019-05" db="EMBL/GenBank/DDBJ databases">
        <title>Psychrobacillus vulpis sp. nov., a new species isolated from feces of a red fox that inhabits in The Tablas de Daimiel Natural Park, Albacete, Spain.</title>
        <authorList>
            <person name="Rodriguez M."/>
            <person name="Reina J.C."/>
            <person name="Bejar V."/>
            <person name="Llamas I."/>
        </authorList>
    </citation>
    <scope>NUCLEOTIDE SEQUENCE [LARGE SCALE GENOMIC DNA]</scope>
    <source>
        <strain evidence="2 3">NHI-2</strain>
    </source>
</reference>
<dbReference type="CDD" id="cd00077">
    <property type="entry name" value="HDc"/>
    <property type="match status" value="1"/>
</dbReference>
<feature type="domain" description="HD/PDEase" evidence="1">
    <location>
        <begin position="20"/>
        <end position="133"/>
    </location>
</feature>
<sequence>MMNPIQQCELLVKDVYKHFDASHDFQHIERVRKNAFEIATSEPTADLELIELAVLLHDVSDPKYATGEEKQEEDRILRLIGLSDEKVDLLKTLIKSISFNGGNELLAETIEAQIVRDADRLDAIGAVGIARTFAYGGAKGRKLYDADETPRDNMSVEEYRTKETASVTHFYEKLLKLTDGMLTKKGKELAKERHAFMELFLQNLRTETGEHI</sequence>
<keyword evidence="3" id="KW-1185">Reference proteome</keyword>
<dbReference type="EMBL" id="VDGG01000024">
    <property type="protein sequence ID" value="TQR13318.1"/>
    <property type="molecule type" value="Genomic_DNA"/>
</dbReference>
<organism evidence="2 3">
    <name type="scientific">Psychrobacillus soli</name>
    <dbReference type="NCBI Taxonomy" id="1543965"/>
    <lineage>
        <taxon>Bacteria</taxon>
        <taxon>Bacillati</taxon>
        <taxon>Bacillota</taxon>
        <taxon>Bacilli</taxon>
        <taxon>Bacillales</taxon>
        <taxon>Bacillaceae</taxon>
        <taxon>Psychrobacillus</taxon>
    </lineage>
</organism>
<accession>A0A544T7L9</accession>
<dbReference type="PANTHER" id="PTHR33594">
    <property type="entry name" value="SUPERFAMILY HYDROLASE, PUTATIVE (AFU_ORTHOLOGUE AFUA_1G03035)-RELATED"/>
    <property type="match status" value="1"/>
</dbReference>
<dbReference type="Gene3D" id="1.10.3210.50">
    <property type="match status" value="1"/>
</dbReference>
<name>A0A544T7L9_9BACI</name>
<dbReference type="InterPro" id="IPR003607">
    <property type="entry name" value="HD/PDEase_dom"/>
</dbReference>
<protein>
    <submittedName>
        <fullName evidence="2">HD domain-containing protein</fullName>
    </submittedName>
</protein>
<dbReference type="Proteomes" id="UP000318937">
    <property type="component" value="Unassembled WGS sequence"/>
</dbReference>
<dbReference type="AlphaFoldDB" id="A0A544T7L9"/>
<dbReference type="InterPro" id="IPR006674">
    <property type="entry name" value="HD_domain"/>
</dbReference>
<evidence type="ECO:0000259" key="1">
    <source>
        <dbReference type="SMART" id="SM00471"/>
    </source>
</evidence>
<dbReference type="OrthoDB" id="9797344at2"/>